<dbReference type="InterPro" id="IPR029149">
    <property type="entry name" value="Creatin/AminoP/Spt16_N"/>
</dbReference>
<organism evidence="6 7">
    <name type="scientific">Allocoprobacillus halotolerans</name>
    <dbReference type="NCBI Taxonomy" id="2944914"/>
    <lineage>
        <taxon>Bacteria</taxon>
        <taxon>Bacillati</taxon>
        <taxon>Bacillota</taxon>
        <taxon>Erysipelotrichia</taxon>
        <taxon>Erysipelotrichales</taxon>
        <taxon>Erysipelotrichaceae</taxon>
        <taxon>Allocoprobacillus</taxon>
    </lineage>
</organism>
<dbReference type="InterPro" id="IPR001131">
    <property type="entry name" value="Peptidase_M24B_aminopep-P_CS"/>
</dbReference>
<sequence length="360" mass="40499">MNQTRINRVLKQMEERGMDHLIISDPSSIDYLIGYDNHPGERMYALLLSLDGNHTLFLNRLFYLDQELDLDIVWYADIEDGPAKIAEKLQNGHVVGVDKNWEAKFLMRVMELASEECCFELGSICVDYVRMHKDEHEIELMRKSSLLNDQAIDQVIQLCAKGMLTEKQIGLQLDGIFQSLGCSGISFEPIIGYGPNGADGHHGCDDSTLKPGDSIVIDMGGLYQGYCSDMTRTVFYKEVSEKQREVYELVKKANETAETMIKPGVRLCDIDKAARDVISKAGYGPNFNHRLGHFIGKDVHEYGDVSASFDMEVQPGMIFSIEPGIYIQGEFGVRIEDLVLVTEDGCEVLNQYSKDLMIIG</sequence>
<evidence type="ECO:0000256" key="3">
    <source>
        <dbReference type="RuleBase" id="RU000590"/>
    </source>
</evidence>
<dbReference type="InterPro" id="IPR036005">
    <property type="entry name" value="Creatinase/aminopeptidase-like"/>
</dbReference>
<evidence type="ECO:0000313" key="6">
    <source>
        <dbReference type="EMBL" id="UTY38638.1"/>
    </source>
</evidence>
<dbReference type="Proteomes" id="UP001060112">
    <property type="component" value="Chromosome"/>
</dbReference>
<dbReference type="SUPFAM" id="SSF53092">
    <property type="entry name" value="Creatinase/prolidase N-terminal domain"/>
    <property type="match status" value="1"/>
</dbReference>
<feature type="domain" description="Peptidase M24" evidence="4">
    <location>
        <begin position="139"/>
        <end position="343"/>
    </location>
</feature>
<reference evidence="6" key="1">
    <citation type="submission" date="2022-07" db="EMBL/GenBank/DDBJ databases">
        <title>Faecal culturing of patients with breast cancer.</title>
        <authorList>
            <person name="Teng N.M.Y."/>
            <person name="Kiu R."/>
            <person name="Evans R."/>
            <person name="Baker D.J."/>
            <person name="Zenner C."/>
            <person name="Robinson S.D."/>
            <person name="Hall L.J."/>
        </authorList>
    </citation>
    <scope>NUCLEOTIDE SEQUENCE</scope>
    <source>
        <strain evidence="6">LH1062</strain>
    </source>
</reference>
<protein>
    <submittedName>
        <fullName evidence="6">Xaa-Pro peptidase family protein</fullName>
    </submittedName>
</protein>
<dbReference type="Pfam" id="PF00557">
    <property type="entry name" value="Peptidase_M24"/>
    <property type="match status" value="1"/>
</dbReference>
<evidence type="ECO:0000256" key="2">
    <source>
        <dbReference type="ARBA" id="ARBA00022801"/>
    </source>
</evidence>
<dbReference type="RefSeq" id="WP_290139081.1">
    <property type="nucleotide sequence ID" value="NZ_CP101620.1"/>
</dbReference>
<dbReference type="Pfam" id="PF01321">
    <property type="entry name" value="Creatinase_N"/>
    <property type="match status" value="1"/>
</dbReference>
<feature type="domain" description="Creatinase N-terminal" evidence="5">
    <location>
        <begin position="5"/>
        <end position="116"/>
    </location>
</feature>
<dbReference type="SUPFAM" id="SSF55920">
    <property type="entry name" value="Creatinase/aminopeptidase"/>
    <property type="match status" value="1"/>
</dbReference>
<comment type="similarity">
    <text evidence="3">Belongs to the peptidase M24B family.</text>
</comment>
<evidence type="ECO:0000256" key="1">
    <source>
        <dbReference type="ARBA" id="ARBA00022723"/>
    </source>
</evidence>
<gene>
    <name evidence="6" type="ORF">NMU03_13600</name>
</gene>
<evidence type="ECO:0000313" key="7">
    <source>
        <dbReference type="Proteomes" id="UP001060112"/>
    </source>
</evidence>
<name>A0ABY5I3L6_9FIRM</name>
<keyword evidence="1 3" id="KW-0479">Metal-binding</keyword>
<keyword evidence="7" id="KW-1185">Reference proteome</keyword>
<evidence type="ECO:0000259" key="5">
    <source>
        <dbReference type="Pfam" id="PF01321"/>
    </source>
</evidence>
<dbReference type="PANTHER" id="PTHR46112:SF3">
    <property type="entry name" value="AMINOPEPTIDASE YPDF"/>
    <property type="match status" value="1"/>
</dbReference>
<accession>A0ABY5I3L6</accession>
<proteinExistence type="inferred from homology"/>
<dbReference type="PROSITE" id="PS00491">
    <property type="entry name" value="PROLINE_PEPTIDASE"/>
    <property type="match status" value="1"/>
</dbReference>
<dbReference type="InterPro" id="IPR000994">
    <property type="entry name" value="Pept_M24"/>
</dbReference>
<dbReference type="Gene3D" id="3.90.230.10">
    <property type="entry name" value="Creatinase/methionine aminopeptidase superfamily"/>
    <property type="match status" value="1"/>
</dbReference>
<evidence type="ECO:0000259" key="4">
    <source>
        <dbReference type="Pfam" id="PF00557"/>
    </source>
</evidence>
<dbReference type="EMBL" id="CP101620">
    <property type="protein sequence ID" value="UTY38638.1"/>
    <property type="molecule type" value="Genomic_DNA"/>
</dbReference>
<keyword evidence="2" id="KW-0378">Hydrolase</keyword>
<dbReference type="InterPro" id="IPR000587">
    <property type="entry name" value="Creatinase_N"/>
</dbReference>
<dbReference type="PANTHER" id="PTHR46112">
    <property type="entry name" value="AMINOPEPTIDASE"/>
    <property type="match status" value="1"/>
</dbReference>
<dbReference type="CDD" id="cd01092">
    <property type="entry name" value="APP-like"/>
    <property type="match status" value="1"/>
</dbReference>
<dbReference type="InterPro" id="IPR050659">
    <property type="entry name" value="Peptidase_M24B"/>
</dbReference>
<dbReference type="Gene3D" id="3.40.350.10">
    <property type="entry name" value="Creatinase/prolidase N-terminal domain"/>
    <property type="match status" value="1"/>
</dbReference>